<dbReference type="AlphaFoldDB" id="A0AAN6NRB8"/>
<reference evidence="1" key="2">
    <citation type="submission" date="2023-06" db="EMBL/GenBank/DDBJ databases">
        <authorList>
            <consortium name="Lawrence Berkeley National Laboratory"/>
            <person name="Mondo S.J."/>
            <person name="Hensen N."/>
            <person name="Bonometti L."/>
            <person name="Westerberg I."/>
            <person name="Brannstrom I.O."/>
            <person name="Guillou S."/>
            <person name="Cros-Aarteil S."/>
            <person name="Calhoun S."/>
            <person name="Haridas S."/>
            <person name="Kuo A."/>
            <person name="Pangilinan J."/>
            <person name="Riley R."/>
            <person name="Labutti K."/>
            <person name="Andreopoulos B."/>
            <person name="Lipzen A."/>
            <person name="Chen C."/>
            <person name="Yanf M."/>
            <person name="Daum C."/>
            <person name="Ng V."/>
            <person name="Clum A."/>
            <person name="Steindorff A."/>
            <person name="Ohm R."/>
            <person name="Martin F."/>
            <person name="Silar P."/>
            <person name="Natvig D."/>
            <person name="Lalanne C."/>
            <person name="Gautier V."/>
            <person name="Ament-Velasquez S.L."/>
            <person name="Kruys A."/>
            <person name="Hutchinson M.I."/>
            <person name="Powell A.J."/>
            <person name="Barry K."/>
            <person name="Miller A.N."/>
            <person name="Grigoriev I.V."/>
            <person name="Debuchy R."/>
            <person name="Gladieux P."/>
            <person name="Thoren M.H."/>
            <person name="Johannesson H."/>
        </authorList>
    </citation>
    <scope>NUCLEOTIDE SEQUENCE</scope>
    <source>
        <strain evidence="1">CBS 626.80</strain>
    </source>
</reference>
<comment type="caution">
    <text evidence="1">The sequence shown here is derived from an EMBL/GenBank/DDBJ whole genome shotgun (WGS) entry which is preliminary data.</text>
</comment>
<organism evidence="1 2">
    <name type="scientific">Pseudoneurospora amorphoporcata</name>
    <dbReference type="NCBI Taxonomy" id="241081"/>
    <lineage>
        <taxon>Eukaryota</taxon>
        <taxon>Fungi</taxon>
        <taxon>Dikarya</taxon>
        <taxon>Ascomycota</taxon>
        <taxon>Pezizomycotina</taxon>
        <taxon>Sordariomycetes</taxon>
        <taxon>Sordariomycetidae</taxon>
        <taxon>Sordariales</taxon>
        <taxon>Sordariaceae</taxon>
        <taxon>Pseudoneurospora</taxon>
    </lineage>
</organism>
<feature type="non-terminal residue" evidence="1">
    <location>
        <position position="1"/>
    </location>
</feature>
<reference evidence="1" key="1">
    <citation type="journal article" date="2023" name="Mol. Phylogenet. Evol.">
        <title>Genome-scale phylogeny and comparative genomics of the fungal order Sordariales.</title>
        <authorList>
            <person name="Hensen N."/>
            <person name="Bonometti L."/>
            <person name="Westerberg I."/>
            <person name="Brannstrom I.O."/>
            <person name="Guillou S."/>
            <person name="Cros-Aarteil S."/>
            <person name="Calhoun S."/>
            <person name="Haridas S."/>
            <person name="Kuo A."/>
            <person name="Mondo S."/>
            <person name="Pangilinan J."/>
            <person name="Riley R."/>
            <person name="LaButti K."/>
            <person name="Andreopoulos B."/>
            <person name="Lipzen A."/>
            <person name="Chen C."/>
            <person name="Yan M."/>
            <person name="Daum C."/>
            <person name="Ng V."/>
            <person name="Clum A."/>
            <person name="Steindorff A."/>
            <person name="Ohm R.A."/>
            <person name="Martin F."/>
            <person name="Silar P."/>
            <person name="Natvig D.O."/>
            <person name="Lalanne C."/>
            <person name="Gautier V."/>
            <person name="Ament-Velasquez S.L."/>
            <person name="Kruys A."/>
            <person name="Hutchinson M.I."/>
            <person name="Powell A.J."/>
            <person name="Barry K."/>
            <person name="Miller A.N."/>
            <person name="Grigoriev I.V."/>
            <person name="Debuchy R."/>
            <person name="Gladieux P."/>
            <person name="Hiltunen Thoren M."/>
            <person name="Johannesson H."/>
        </authorList>
    </citation>
    <scope>NUCLEOTIDE SEQUENCE</scope>
    <source>
        <strain evidence="1">CBS 626.80</strain>
    </source>
</reference>
<keyword evidence="2" id="KW-1185">Reference proteome</keyword>
<dbReference type="EMBL" id="MU859170">
    <property type="protein sequence ID" value="KAK3950665.1"/>
    <property type="molecule type" value="Genomic_DNA"/>
</dbReference>
<proteinExistence type="predicted"/>
<sequence>PRSASHAHPGRICWMCGTTIRMPMSFATPRRSYRQLLCSFHWESEQFEIDYHGIVEKGDGRCRQDENMHVTRQCAIGRAKTPAPRNVGSALDHYKVTDYEHRYAHCEFYAR</sequence>
<protein>
    <submittedName>
        <fullName evidence="1">Uncharacterized protein</fullName>
    </submittedName>
</protein>
<name>A0AAN6NRB8_9PEZI</name>
<evidence type="ECO:0000313" key="2">
    <source>
        <dbReference type="Proteomes" id="UP001303222"/>
    </source>
</evidence>
<evidence type="ECO:0000313" key="1">
    <source>
        <dbReference type="EMBL" id="KAK3950665.1"/>
    </source>
</evidence>
<dbReference type="Proteomes" id="UP001303222">
    <property type="component" value="Unassembled WGS sequence"/>
</dbReference>
<accession>A0AAN6NRB8</accession>
<gene>
    <name evidence="1" type="ORF">QBC32DRAFT_216885</name>
</gene>